<evidence type="ECO:0000259" key="7">
    <source>
        <dbReference type="PROSITE" id="PS50045"/>
    </source>
</evidence>
<dbReference type="InterPro" id="IPR058031">
    <property type="entry name" value="AAA_lid_NorR"/>
</dbReference>
<evidence type="ECO:0000256" key="6">
    <source>
        <dbReference type="PROSITE-ProRule" id="PRU00169"/>
    </source>
</evidence>
<dbReference type="RefSeq" id="WP_212215731.1">
    <property type="nucleotide sequence ID" value="NZ_JAGUCO010000005.1"/>
</dbReference>
<keyword evidence="4" id="KW-0238">DNA-binding</keyword>
<dbReference type="InterPro" id="IPR025944">
    <property type="entry name" value="Sigma_54_int_dom_CS"/>
</dbReference>
<dbReference type="PROSITE" id="PS00676">
    <property type="entry name" value="SIGMA54_INTERACT_2"/>
    <property type="match status" value="1"/>
</dbReference>
<evidence type="ECO:0000259" key="8">
    <source>
        <dbReference type="PROSITE" id="PS50110"/>
    </source>
</evidence>
<dbReference type="PRINTS" id="PR01590">
    <property type="entry name" value="HTHFIS"/>
</dbReference>
<dbReference type="EMBL" id="JAGUCO010000005">
    <property type="protein sequence ID" value="MBS2098490.1"/>
    <property type="molecule type" value="Genomic_DNA"/>
</dbReference>
<keyword evidence="10" id="KW-1185">Reference proteome</keyword>
<dbReference type="PROSITE" id="PS00688">
    <property type="entry name" value="SIGMA54_INTERACT_3"/>
    <property type="match status" value="1"/>
</dbReference>
<dbReference type="PROSITE" id="PS50110">
    <property type="entry name" value="RESPONSE_REGULATORY"/>
    <property type="match status" value="1"/>
</dbReference>
<proteinExistence type="predicted"/>
<evidence type="ECO:0000313" key="10">
    <source>
        <dbReference type="Proteomes" id="UP000708576"/>
    </source>
</evidence>
<dbReference type="SMART" id="SM00448">
    <property type="entry name" value="REC"/>
    <property type="match status" value="1"/>
</dbReference>
<dbReference type="SMART" id="SM00382">
    <property type="entry name" value="AAA"/>
    <property type="match status" value="1"/>
</dbReference>
<dbReference type="InterPro" id="IPR001789">
    <property type="entry name" value="Sig_transdc_resp-reg_receiver"/>
</dbReference>
<keyword evidence="2" id="KW-0067">ATP-binding</keyword>
<dbReference type="Gene3D" id="1.10.10.60">
    <property type="entry name" value="Homeodomain-like"/>
    <property type="match status" value="1"/>
</dbReference>
<dbReference type="InterPro" id="IPR002197">
    <property type="entry name" value="HTH_Fis"/>
</dbReference>
<evidence type="ECO:0000313" key="9">
    <source>
        <dbReference type="EMBL" id="MBS2098490.1"/>
    </source>
</evidence>
<evidence type="ECO:0000256" key="5">
    <source>
        <dbReference type="ARBA" id="ARBA00023163"/>
    </source>
</evidence>
<dbReference type="Proteomes" id="UP000708576">
    <property type="component" value="Unassembled WGS sequence"/>
</dbReference>
<sequence length="449" mass="50474">MGKSGNVLVVEKDKNVLKWIVGMLEDHVKKVITAETPCQIPKMLKQTTIDVVVLPFSCKGDCIEIEAGIKVLHFLLRANPEAKVVFMVSPDDLSSAVKLMKEGAVDVISNRFEHKELVNRVLSCLDDVNPQNNGGQPLIFKPPEKKFVYHSNKMKEVVRTIEKVAPSEANVLILGENGTGKELVANSIHRKSKRSDNVFMSVDVGAFNESLFENELFGHKKGAYTDASNDKAGRFELADGGTLFLDEIGNLNISVQAKLLTVLEKREVTRIGDNHPIAVDIRLVSATNKSLGQLVEAGEFRTDLLYRLNTVELVLPPLRERQEDIPILVSYFLSMYCALYRKPLLKIDKSAVKCMQNYDWPGNVRELQHVIEKSVILAEGNKLTKEELCQRTLLEDSKDISFSSYNLEDVEREVINKVLRLKSGNLTHTADVLGLTRASLYRRLRKYQL</sequence>
<dbReference type="Pfam" id="PF00158">
    <property type="entry name" value="Sigma54_activat"/>
    <property type="match status" value="1"/>
</dbReference>
<dbReference type="Gene3D" id="1.10.8.60">
    <property type="match status" value="1"/>
</dbReference>
<dbReference type="PANTHER" id="PTHR32071">
    <property type="entry name" value="TRANSCRIPTIONAL REGULATORY PROTEIN"/>
    <property type="match status" value="1"/>
</dbReference>
<keyword evidence="1" id="KW-0547">Nucleotide-binding</keyword>
<dbReference type="Gene3D" id="3.40.50.2300">
    <property type="match status" value="1"/>
</dbReference>
<dbReference type="InterPro" id="IPR003593">
    <property type="entry name" value="AAA+_ATPase"/>
</dbReference>
<evidence type="ECO:0000256" key="2">
    <source>
        <dbReference type="ARBA" id="ARBA00022840"/>
    </source>
</evidence>
<feature type="domain" description="Sigma-54 factor interaction" evidence="7">
    <location>
        <begin position="147"/>
        <end position="376"/>
    </location>
</feature>
<protein>
    <submittedName>
        <fullName evidence="9">Sigma-54-dependent Fis family transcriptional regulator</fullName>
    </submittedName>
</protein>
<dbReference type="CDD" id="cd00156">
    <property type="entry name" value="REC"/>
    <property type="match status" value="1"/>
</dbReference>
<dbReference type="InterPro" id="IPR002078">
    <property type="entry name" value="Sigma_54_int"/>
</dbReference>
<keyword evidence="3" id="KW-0805">Transcription regulation</keyword>
<evidence type="ECO:0000256" key="1">
    <source>
        <dbReference type="ARBA" id="ARBA00022741"/>
    </source>
</evidence>
<accession>A0ABS5JUC3</accession>
<dbReference type="InterPro" id="IPR011006">
    <property type="entry name" value="CheY-like_superfamily"/>
</dbReference>
<dbReference type="Pfam" id="PF25601">
    <property type="entry name" value="AAA_lid_14"/>
    <property type="match status" value="1"/>
</dbReference>
<evidence type="ECO:0000256" key="3">
    <source>
        <dbReference type="ARBA" id="ARBA00023015"/>
    </source>
</evidence>
<dbReference type="SUPFAM" id="SSF46689">
    <property type="entry name" value="Homeodomain-like"/>
    <property type="match status" value="1"/>
</dbReference>
<dbReference type="InterPro" id="IPR025943">
    <property type="entry name" value="Sigma_54_int_dom_ATP-bd_2"/>
</dbReference>
<organism evidence="9 10">
    <name type="scientific">Carboxylicivirga linearis</name>
    <dbReference type="NCBI Taxonomy" id="1628157"/>
    <lineage>
        <taxon>Bacteria</taxon>
        <taxon>Pseudomonadati</taxon>
        <taxon>Bacteroidota</taxon>
        <taxon>Bacteroidia</taxon>
        <taxon>Marinilabiliales</taxon>
        <taxon>Marinilabiliaceae</taxon>
        <taxon>Carboxylicivirga</taxon>
    </lineage>
</organism>
<dbReference type="CDD" id="cd00009">
    <property type="entry name" value="AAA"/>
    <property type="match status" value="1"/>
</dbReference>
<name>A0ABS5JUC3_9BACT</name>
<evidence type="ECO:0000256" key="4">
    <source>
        <dbReference type="ARBA" id="ARBA00023125"/>
    </source>
</evidence>
<reference evidence="9 10" key="1">
    <citation type="journal article" date="2015" name="Int. J. Syst. Evol. Microbiol.">
        <title>Carboxylicivirga linearis sp. nov., isolated from a sea cucumber culture pond.</title>
        <authorList>
            <person name="Wang F.Q."/>
            <person name="Zhou Y.X."/>
            <person name="Lin X.Z."/>
            <person name="Chen G.J."/>
            <person name="Du Z.J."/>
        </authorList>
    </citation>
    <scope>NUCLEOTIDE SEQUENCE [LARGE SCALE GENOMIC DNA]</scope>
    <source>
        <strain evidence="9 10">FB218</strain>
    </source>
</reference>
<dbReference type="InterPro" id="IPR009057">
    <property type="entry name" value="Homeodomain-like_sf"/>
</dbReference>
<dbReference type="Pfam" id="PF00072">
    <property type="entry name" value="Response_reg"/>
    <property type="match status" value="1"/>
</dbReference>
<feature type="domain" description="Response regulatory" evidence="8">
    <location>
        <begin position="6"/>
        <end position="125"/>
    </location>
</feature>
<gene>
    <name evidence="9" type="ORF">KEM10_09375</name>
</gene>
<comment type="caution">
    <text evidence="6">Lacks conserved residue(s) required for the propagation of feature annotation.</text>
</comment>
<dbReference type="PANTHER" id="PTHR32071:SF113">
    <property type="entry name" value="ALGINATE BIOSYNTHESIS TRANSCRIPTIONAL REGULATORY PROTEIN ALGB"/>
    <property type="match status" value="1"/>
</dbReference>
<comment type="caution">
    <text evidence="9">The sequence shown here is derived from an EMBL/GenBank/DDBJ whole genome shotgun (WGS) entry which is preliminary data.</text>
</comment>
<dbReference type="InterPro" id="IPR027417">
    <property type="entry name" value="P-loop_NTPase"/>
</dbReference>
<keyword evidence="5" id="KW-0804">Transcription</keyword>
<dbReference type="SUPFAM" id="SSF52172">
    <property type="entry name" value="CheY-like"/>
    <property type="match status" value="1"/>
</dbReference>
<dbReference type="Gene3D" id="3.40.50.300">
    <property type="entry name" value="P-loop containing nucleotide triphosphate hydrolases"/>
    <property type="match status" value="1"/>
</dbReference>
<dbReference type="PROSITE" id="PS50045">
    <property type="entry name" value="SIGMA54_INTERACT_4"/>
    <property type="match status" value="1"/>
</dbReference>
<dbReference type="SUPFAM" id="SSF52540">
    <property type="entry name" value="P-loop containing nucleoside triphosphate hydrolases"/>
    <property type="match status" value="1"/>
</dbReference>
<dbReference type="Pfam" id="PF02954">
    <property type="entry name" value="HTH_8"/>
    <property type="match status" value="1"/>
</dbReference>